<dbReference type="Pfam" id="PF07994">
    <property type="entry name" value="NAD_binding_5"/>
    <property type="match status" value="1"/>
</dbReference>
<evidence type="ECO:0000313" key="2">
    <source>
        <dbReference type="Proteomes" id="UP001500266"/>
    </source>
</evidence>
<protein>
    <recommendedName>
        <fullName evidence="3">Myo-inositol-1-phosphate synthase</fullName>
    </recommendedName>
</protein>
<name>A0ABP7ZHG6_9ACTN</name>
<dbReference type="RefSeq" id="WP_345025136.1">
    <property type="nucleotide sequence ID" value="NZ_BAABDO010000165.1"/>
</dbReference>
<dbReference type="InterPro" id="IPR047715">
    <property type="entry name" value="EboA_dom"/>
</dbReference>
<evidence type="ECO:0008006" key="3">
    <source>
        <dbReference type="Google" id="ProtNLM"/>
    </source>
</evidence>
<dbReference type="InterPro" id="IPR002587">
    <property type="entry name" value="Myo-inos-1-P_Synthase"/>
</dbReference>
<evidence type="ECO:0000313" key="1">
    <source>
        <dbReference type="EMBL" id="GAA4158058.1"/>
    </source>
</evidence>
<sequence length="249" mass="25826">MSGTGVWLAGARGSVATTAVLGALAVRAGLADRTGLVCEAPGFPDAGLPAVGDLVFGGHDLADVPPWKRAEQLADADVVPPGLPARLRGELAAVEADIVTGGADGRTRDPAGTLRRLADDIRAFRDRHGLERVVVVNVTATEPPTAPLDALGAELGEAALPLLHDALRTNDTRLVAAALGPYGAARLPAPAWRQAVLKCVFTGVPLSVVAGLDDRADAELTRMMTDYARERTAAGRDVPADVARFLEVR</sequence>
<dbReference type="InterPro" id="IPR036291">
    <property type="entry name" value="NAD(P)-bd_dom_sf"/>
</dbReference>
<dbReference type="EMBL" id="BAABDO010000165">
    <property type="protein sequence ID" value="GAA4158058.1"/>
    <property type="molecule type" value="Genomic_DNA"/>
</dbReference>
<dbReference type="SUPFAM" id="SSF51735">
    <property type="entry name" value="NAD(P)-binding Rossmann-fold domains"/>
    <property type="match status" value="1"/>
</dbReference>
<dbReference type="Gene3D" id="3.40.50.720">
    <property type="entry name" value="NAD(P)-binding Rossmann-like Domain"/>
    <property type="match status" value="1"/>
</dbReference>
<dbReference type="Proteomes" id="UP001500266">
    <property type="component" value="Unassembled WGS sequence"/>
</dbReference>
<keyword evidence="2" id="KW-1185">Reference proteome</keyword>
<reference evidence="2" key="1">
    <citation type="journal article" date="2019" name="Int. J. Syst. Evol. Microbiol.">
        <title>The Global Catalogue of Microorganisms (GCM) 10K type strain sequencing project: providing services to taxonomists for standard genome sequencing and annotation.</title>
        <authorList>
            <consortium name="The Broad Institute Genomics Platform"/>
            <consortium name="The Broad Institute Genome Sequencing Center for Infectious Disease"/>
            <person name="Wu L."/>
            <person name="Ma J."/>
        </authorList>
    </citation>
    <scope>NUCLEOTIDE SEQUENCE [LARGE SCALE GENOMIC DNA]</scope>
    <source>
        <strain evidence="2">JCM 17316</strain>
    </source>
</reference>
<organism evidence="1 2">
    <name type="scientific">Actinomadura keratinilytica</name>
    <dbReference type="NCBI Taxonomy" id="547461"/>
    <lineage>
        <taxon>Bacteria</taxon>
        <taxon>Bacillati</taxon>
        <taxon>Actinomycetota</taxon>
        <taxon>Actinomycetes</taxon>
        <taxon>Streptosporangiales</taxon>
        <taxon>Thermomonosporaceae</taxon>
        <taxon>Actinomadura</taxon>
    </lineage>
</organism>
<proteinExistence type="predicted"/>
<comment type="caution">
    <text evidence="1">The sequence shown here is derived from an EMBL/GenBank/DDBJ whole genome shotgun (WGS) entry which is preliminary data.</text>
</comment>
<gene>
    <name evidence="1" type="ORF">GCM10022416_59920</name>
</gene>
<accession>A0ABP7ZHG6</accession>
<dbReference type="NCBIfam" id="NF035938">
    <property type="entry name" value="EboA_domain"/>
    <property type="match status" value="1"/>
</dbReference>